<comment type="caution">
    <text evidence="2">The sequence shown here is derived from an EMBL/GenBank/DDBJ whole genome shotgun (WGS) entry which is preliminary data.</text>
</comment>
<name>A0A5B7ISN7_PORTR</name>
<organism evidence="2 3">
    <name type="scientific">Portunus trituberculatus</name>
    <name type="common">Swimming crab</name>
    <name type="synonym">Neptunus trituberculatus</name>
    <dbReference type="NCBI Taxonomy" id="210409"/>
    <lineage>
        <taxon>Eukaryota</taxon>
        <taxon>Metazoa</taxon>
        <taxon>Ecdysozoa</taxon>
        <taxon>Arthropoda</taxon>
        <taxon>Crustacea</taxon>
        <taxon>Multicrustacea</taxon>
        <taxon>Malacostraca</taxon>
        <taxon>Eumalacostraca</taxon>
        <taxon>Eucarida</taxon>
        <taxon>Decapoda</taxon>
        <taxon>Pleocyemata</taxon>
        <taxon>Brachyura</taxon>
        <taxon>Eubrachyura</taxon>
        <taxon>Portunoidea</taxon>
        <taxon>Portunidae</taxon>
        <taxon>Portuninae</taxon>
        <taxon>Portunus</taxon>
    </lineage>
</organism>
<evidence type="ECO:0000313" key="2">
    <source>
        <dbReference type="EMBL" id="MPC86902.1"/>
    </source>
</evidence>
<feature type="region of interest" description="Disordered" evidence="1">
    <location>
        <begin position="1"/>
        <end position="27"/>
    </location>
</feature>
<proteinExistence type="predicted"/>
<feature type="compositionally biased region" description="Basic and acidic residues" evidence="1">
    <location>
        <begin position="9"/>
        <end position="27"/>
    </location>
</feature>
<reference evidence="2 3" key="1">
    <citation type="submission" date="2019-05" db="EMBL/GenBank/DDBJ databases">
        <title>Another draft genome of Portunus trituberculatus and its Hox gene families provides insights of decapod evolution.</title>
        <authorList>
            <person name="Jeong J.-H."/>
            <person name="Song I."/>
            <person name="Kim S."/>
            <person name="Choi T."/>
            <person name="Kim D."/>
            <person name="Ryu S."/>
            <person name="Kim W."/>
        </authorList>
    </citation>
    <scope>NUCLEOTIDE SEQUENCE [LARGE SCALE GENOMIC DNA]</scope>
    <source>
        <tissue evidence="2">Muscle</tissue>
    </source>
</reference>
<accession>A0A5B7ISN7</accession>
<keyword evidence="3" id="KW-1185">Reference proteome</keyword>
<sequence>MEQVLGGCGDRDAAWPRENDTRNGDQRTECCGTTKAVVQTCDAWGAAWKGIAARDSAVGEGTRVARPAVPGVQDPILGGQVITGE</sequence>
<gene>
    <name evidence="2" type="ORF">E2C01_081742</name>
</gene>
<protein>
    <submittedName>
        <fullName evidence="2">Uncharacterized protein</fullName>
    </submittedName>
</protein>
<evidence type="ECO:0000313" key="3">
    <source>
        <dbReference type="Proteomes" id="UP000324222"/>
    </source>
</evidence>
<dbReference type="AlphaFoldDB" id="A0A5B7ISN7"/>
<dbReference type="EMBL" id="VSRR010072900">
    <property type="protein sequence ID" value="MPC86902.1"/>
    <property type="molecule type" value="Genomic_DNA"/>
</dbReference>
<evidence type="ECO:0000256" key="1">
    <source>
        <dbReference type="SAM" id="MobiDB-lite"/>
    </source>
</evidence>
<dbReference type="Proteomes" id="UP000324222">
    <property type="component" value="Unassembled WGS sequence"/>
</dbReference>